<feature type="region of interest" description="Disordered" evidence="1">
    <location>
        <begin position="184"/>
        <end position="215"/>
    </location>
</feature>
<comment type="caution">
    <text evidence="2">The sequence shown here is derived from an EMBL/GenBank/DDBJ whole genome shotgun (WGS) entry which is preliminary data.</text>
</comment>
<gene>
    <name evidence="2" type="ORF">BV898_11729</name>
</gene>
<accession>A0A1W0WFT7</accession>
<sequence>MQCEDQHIHDNELEIALRKDNGGSALRNLQLNNLLFGYQNYTDDNMLARMIKRRRAERAKAEKEDQRRLPSKPRPVISAPVQQNLEVGILNTLSTGPSVAVSSRNDGERMTLTTQPPVAVSEPAFSRNDGERRTAIVNSRRANAEPPPARRTAVPHYPDQTVSYSYTAQPFKPQERVDSFARSSNPTESAFTAVPQSQPSRPRLVMDLPRRPRNDPPQPFYYEPSYTHAQPQIPRPMPLLEPPVQDRKAGDVVVDRCKLAGVLPPIVFHNTASGRMFSARSSSIEEPTSNSATPGAGGEVINRRFLWSHDRIVRPSMAPLETDV</sequence>
<feature type="compositionally biased region" description="Polar residues" evidence="1">
    <location>
        <begin position="184"/>
        <end position="200"/>
    </location>
</feature>
<proteinExistence type="predicted"/>
<evidence type="ECO:0000313" key="2">
    <source>
        <dbReference type="EMBL" id="OQV14064.1"/>
    </source>
</evidence>
<evidence type="ECO:0000313" key="3">
    <source>
        <dbReference type="Proteomes" id="UP000192578"/>
    </source>
</evidence>
<name>A0A1W0WFT7_HYPEX</name>
<dbReference type="EMBL" id="MTYJ01000111">
    <property type="protein sequence ID" value="OQV14064.1"/>
    <property type="molecule type" value="Genomic_DNA"/>
</dbReference>
<keyword evidence="3" id="KW-1185">Reference proteome</keyword>
<reference evidence="3" key="1">
    <citation type="submission" date="2017-01" db="EMBL/GenBank/DDBJ databases">
        <title>Comparative genomics of anhydrobiosis in the tardigrade Hypsibius dujardini.</title>
        <authorList>
            <person name="Yoshida Y."/>
            <person name="Koutsovoulos G."/>
            <person name="Laetsch D."/>
            <person name="Stevens L."/>
            <person name="Kumar S."/>
            <person name="Horikawa D."/>
            <person name="Ishino K."/>
            <person name="Komine S."/>
            <person name="Tomita M."/>
            <person name="Blaxter M."/>
            <person name="Arakawa K."/>
        </authorList>
    </citation>
    <scope>NUCLEOTIDE SEQUENCE [LARGE SCALE GENOMIC DNA]</scope>
    <source>
        <strain evidence="3">Z151</strain>
    </source>
</reference>
<dbReference type="AlphaFoldDB" id="A0A1W0WFT7"/>
<protein>
    <submittedName>
        <fullName evidence="2">Uncharacterized protein</fullName>
    </submittedName>
</protein>
<organism evidence="2 3">
    <name type="scientific">Hypsibius exemplaris</name>
    <name type="common">Freshwater tardigrade</name>
    <dbReference type="NCBI Taxonomy" id="2072580"/>
    <lineage>
        <taxon>Eukaryota</taxon>
        <taxon>Metazoa</taxon>
        <taxon>Ecdysozoa</taxon>
        <taxon>Tardigrada</taxon>
        <taxon>Eutardigrada</taxon>
        <taxon>Parachela</taxon>
        <taxon>Hypsibioidea</taxon>
        <taxon>Hypsibiidae</taxon>
        <taxon>Hypsibius</taxon>
    </lineage>
</organism>
<dbReference type="Proteomes" id="UP000192578">
    <property type="component" value="Unassembled WGS sequence"/>
</dbReference>
<evidence type="ECO:0000256" key="1">
    <source>
        <dbReference type="SAM" id="MobiDB-lite"/>
    </source>
</evidence>